<dbReference type="EMBL" id="OVEO01000010">
    <property type="protein sequence ID" value="SPQ98622.1"/>
    <property type="molecule type" value="Genomic_DNA"/>
</dbReference>
<dbReference type="Gene3D" id="2.80.10.50">
    <property type="match status" value="1"/>
</dbReference>
<sequence>MADGSYTHKCRIGNWSEDYELEQLRMKDYLARKAAGQLLITKYQAKMNHSLQPVELSTSTDGCVHFGDRVLVYSVRTQGVLSNDIGDMVVSGGSQAYSVSTSKVVKGPAARNVYIIEAVGDNAPGDVLRFGSPFRLRAHPTLTGDKALYLHSQPVSPLSASKYTRNQEVLLHPAKNSFDSVWKAYHKDKNIRFEMEGEPIPCHAELMIVHSQTRQALSSDTVKFDNDFGVEYEVCAKTFAEVAKNQTMKQEFNGEITPETAQRNELNKNHWAFIIQKPTQAAQ</sequence>
<proteinExistence type="predicted"/>
<dbReference type="Pfam" id="PF24569">
    <property type="entry name" value="CFAP161"/>
    <property type="match status" value="1"/>
</dbReference>
<dbReference type="Proteomes" id="UP000290189">
    <property type="component" value="Unassembled WGS sequence"/>
</dbReference>
<dbReference type="PANTHER" id="PTHR24274">
    <property type="entry name" value="CILIA- AND FLAGELLA-ASSOCIATED PROTEIN 161"/>
    <property type="match status" value="1"/>
</dbReference>
<keyword evidence="3" id="KW-1185">Reference proteome</keyword>
<dbReference type="InterPro" id="IPR055325">
    <property type="entry name" value="CF161"/>
</dbReference>
<reference evidence="2 4" key="2">
    <citation type="submission" date="2018-03" db="EMBL/GenBank/DDBJ databases">
        <authorList>
            <person name="Fogelqvist J."/>
        </authorList>
    </citation>
    <scope>NUCLEOTIDE SEQUENCE [LARGE SCALE GENOMIC DNA]</scope>
</reference>
<dbReference type="GO" id="GO:0031514">
    <property type="term" value="C:motile cilium"/>
    <property type="evidence" value="ECO:0007669"/>
    <property type="project" value="TreeGrafter"/>
</dbReference>
<dbReference type="Proteomes" id="UP000039324">
    <property type="component" value="Unassembled WGS sequence"/>
</dbReference>
<geneLocation type="mitochondrion" evidence="2"/>
<dbReference type="GO" id="GO:0060271">
    <property type="term" value="P:cilium assembly"/>
    <property type="evidence" value="ECO:0007669"/>
    <property type="project" value="TreeGrafter"/>
</dbReference>
<evidence type="ECO:0000313" key="1">
    <source>
        <dbReference type="EMBL" id="CEO99070.1"/>
    </source>
</evidence>
<protein>
    <submittedName>
        <fullName evidence="1">Uncharacterized protein</fullName>
    </submittedName>
</protein>
<keyword evidence="2" id="KW-0496">Mitochondrion</keyword>
<dbReference type="OMA" id="IIHCKTN"/>
<dbReference type="AlphaFoldDB" id="A0A0G4IUW0"/>
<gene>
    <name evidence="1" type="ORF">PBRA_007184</name>
    <name evidence="2" type="ORF">PLBR_LOCUS5837</name>
</gene>
<dbReference type="OrthoDB" id="444540at2759"/>
<accession>A0A0G4IUW0</accession>
<dbReference type="STRING" id="37360.A0A0G4IUW0"/>
<organism evidence="1 3">
    <name type="scientific">Plasmodiophora brassicae</name>
    <name type="common">Clubroot disease agent</name>
    <dbReference type="NCBI Taxonomy" id="37360"/>
    <lineage>
        <taxon>Eukaryota</taxon>
        <taxon>Sar</taxon>
        <taxon>Rhizaria</taxon>
        <taxon>Endomyxa</taxon>
        <taxon>Phytomyxea</taxon>
        <taxon>Plasmodiophorida</taxon>
        <taxon>Plasmodiophoridae</taxon>
        <taxon>Plasmodiophora</taxon>
    </lineage>
</organism>
<evidence type="ECO:0000313" key="3">
    <source>
        <dbReference type="Proteomes" id="UP000039324"/>
    </source>
</evidence>
<name>A0A0G4IUW0_PLABS</name>
<dbReference type="EMBL" id="CDSF01000089">
    <property type="protein sequence ID" value="CEO99070.1"/>
    <property type="molecule type" value="Genomic_DNA"/>
</dbReference>
<evidence type="ECO:0000313" key="4">
    <source>
        <dbReference type="Proteomes" id="UP000290189"/>
    </source>
</evidence>
<dbReference type="PANTHER" id="PTHR24274:SF1">
    <property type="entry name" value="CILIA- AND FLAGELLA-ASSOCIATED PROTEIN 161"/>
    <property type="match status" value="1"/>
</dbReference>
<evidence type="ECO:0000313" key="2">
    <source>
        <dbReference type="EMBL" id="SPQ98622.1"/>
    </source>
</evidence>
<reference evidence="1 3" key="1">
    <citation type="submission" date="2015-02" db="EMBL/GenBank/DDBJ databases">
        <authorList>
            <person name="Chooi Y.-H."/>
        </authorList>
    </citation>
    <scope>NUCLEOTIDE SEQUENCE [LARGE SCALE GENOMIC DNA]</scope>
    <source>
        <strain evidence="1">E3</strain>
    </source>
</reference>